<sequence>MEKVDDGMKCNYEAFGDVFASDATYGTNMYNMIFVPFTRVDHHKRCVTFGAGLLYDETIESYKWLLSRFLDTHKKHHLLVLTNQDAAMKQAVANVFNESIHRLCLWHIIRKLPAKMKRLATGANGVDHGPSAAGANGFHSVPSADGSNGVDPGPSTTGP</sequence>
<keyword evidence="4" id="KW-1185">Reference proteome</keyword>
<evidence type="ECO:0000259" key="2">
    <source>
        <dbReference type="Pfam" id="PF10551"/>
    </source>
</evidence>
<feature type="region of interest" description="Disordered" evidence="1">
    <location>
        <begin position="131"/>
        <end position="159"/>
    </location>
</feature>
<evidence type="ECO:0000313" key="4">
    <source>
        <dbReference type="Proteomes" id="UP001229421"/>
    </source>
</evidence>
<dbReference type="InterPro" id="IPR018289">
    <property type="entry name" value="MULE_transposase_dom"/>
</dbReference>
<dbReference type="Pfam" id="PF10551">
    <property type="entry name" value="MULE"/>
    <property type="match status" value="1"/>
</dbReference>
<dbReference type="Proteomes" id="UP001229421">
    <property type="component" value="Unassembled WGS sequence"/>
</dbReference>
<gene>
    <name evidence="3" type="ORF">QVD17_41435</name>
</gene>
<organism evidence="3 4">
    <name type="scientific">Tagetes erecta</name>
    <name type="common">African marigold</name>
    <dbReference type="NCBI Taxonomy" id="13708"/>
    <lineage>
        <taxon>Eukaryota</taxon>
        <taxon>Viridiplantae</taxon>
        <taxon>Streptophyta</taxon>
        <taxon>Embryophyta</taxon>
        <taxon>Tracheophyta</taxon>
        <taxon>Spermatophyta</taxon>
        <taxon>Magnoliopsida</taxon>
        <taxon>eudicotyledons</taxon>
        <taxon>Gunneridae</taxon>
        <taxon>Pentapetalae</taxon>
        <taxon>asterids</taxon>
        <taxon>campanulids</taxon>
        <taxon>Asterales</taxon>
        <taxon>Asteraceae</taxon>
        <taxon>Asteroideae</taxon>
        <taxon>Heliantheae alliance</taxon>
        <taxon>Tageteae</taxon>
        <taxon>Tagetes</taxon>
    </lineage>
</organism>
<feature type="domain" description="MULE transposase" evidence="2">
    <location>
        <begin position="20"/>
        <end position="110"/>
    </location>
</feature>
<dbReference type="PANTHER" id="PTHR47718:SF12">
    <property type="entry name" value="PROTEIN FAR1-RELATED SEQUENCE"/>
    <property type="match status" value="1"/>
</dbReference>
<dbReference type="AlphaFoldDB" id="A0AAD8JLT5"/>
<proteinExistence type="predicted"/>
<protein>
    <recommendedName>
        <fullName evidence="2">MULE transposase domain-containing protein</fullName>
    </recommendedName>
</protein>
<dbReference type="PANTHER" id="PTHR47718">
    <property type="entry name" value="OS01G0519700 PROTEIN"/>
    <property type="match status" value="1"/>
</dbReference>
<name>A0AAD8JLT5_TARER</name>
<evidence type="ECO:0000256" key="1">
    <source>
        <dbReference type="SAM" id="MobiDB-lite"/>
    </source>
</evidence>
<reference evidence="3" key="1">
    <citation type="journal article" date="2023" name="bioRxiv">
        <title>Improved chromosome-level genome assembly for marigold (Tagetes erecta).</title>
        <authorList>
            <person name="Jiang F."/>
            <person name="Yuan L."/>
            <person name="Wang S."/>
            <person name="Wang H."/>
            <person name="Xu D."/>
            <person name="Wang A."/>
            <person name="Fan W."/>
        </authorList>
    </citation>
    <scope>NUCLEOTIDE SEQUENCE</scope>
    <source>
        <strain evidence="3">WSJ</strain>
        <tissue evidence="3">Leaf</tissue>
    </source>
</reference>
<comment type="caution">
    <text evidence="3">The sequence shown here is derived from an EMBL/GenBank/DDBJ whole genome shotgun (WGS) entry which is preliminary data.</text>
</comment>
<accession>A0AAD8JLT5</accession>
<evidence type="ECO:0000313" key="3">
    <source>
        <dbReference type="EMBL" id="KAK1406148.1"/>
    </source>
</evidence>
<dbReference type="EMBL" id="JAUHHV010000012">
    <property type="protein sequence ID" value="KAK1406148.1"/>
    <property type="molecule type" value="Genomic_DNA"/>
</dbReference>